<protein>
    <submittedName>
        <fullName evidence="2">Uncharacterized protein</fullName>
    </submittedName>
</protein>
<accession>C4R0E1</accession>
<dbReference type="OMA" id="WEQNIRR"/>
<dbReference type="RefSeq" id="XP_002491245.1">
    <property type="nucleotide sequence ID" value="XM_002491200.1"/>
</dbReference>
<dbReference type="InParanoid" id="C4R0E1"/>
<dbReference type="EMBL" id="FN392320">
    <property type="protein sequence ID" value="CAY68965.1"/>
    <property type="molecule type" value="Genomic_DNA"/>
</dbReference>
<evidence type="ECO:0000256" key="1">
    <source>
        <dbReference type="SAM" id="Coils"/>
    </source>
</evidence>
<dbReference type="HOGENOM" id="CLU_1825978_0_0_1"/>
<gene>
    <name evidence="2" type="ordered locus">PAS_chr2-1_0893</name>
</gene>
<dbReference type="AlphaFoldDB" id="C4R0E1"/>
<feature type="coiled-coil region" evidence="1">
    <location>
        <begin position="45"/>
        <end position="72"/>
    </location>
</feature>
<keyword evidence="1" id="KW-0175">Coiled coil</keyword>
<reference evidence="2 3" key="1">
    <citation type="journal article" date="2009" name="Nat. Biotechnol.">
        <title>Genome sequence of the recombinant protein production host Pichia pastoris.</title>
        <authorList>
            <person name="De Schutter K."/>
            <person name="Lin Y.C."/>
            <person name="Tiels P."/>
            <person name="Van Hecke A."/>
            <person name="Glinka S."/>
            <person name="Weber-Lehmann J."/>
            <person name="Rouze P."/>
            <person name="Van de Peer Y."/>
            <person name="Callewaert N."/>
        </authorList>
    </citation>
    <scope>NUCLEOTIDE SEQUENCE [LARGE SCALE GENOMIC DNA]</scope>
    <source>
        <strain evidence="3">GS115 / ATCC 20864</strain>
    </source>
</reference>
<evidence type="ECO:0000313" key="3">
    <source>
        <dbReference type="Proteomes" id="UP000000314"/>
    </source>
</evidence>
<dbReference type="eggNOG" id="ENOG502T0J9">
    <property type="taxonomic scope" value="Eukaryota"/>
</dbReference>
<sequence>MSQDSDPILSRLPLVAIPGKYTQPKPITLPYEFIKLPDQLNKNMFNSKKDRLKSLVSDCNDLEEKLKLLTRSFNDDISEDHKGYNPVAYDQWVKETNSLAPGYFDDQHHLLQPKKPKQIHDNTSTMDNLSQHFATTTLSPK</sequence>
<evidence type="ECO:0000313" key="2">
    <source>
        <dbReference type="EMBL" id="CAY68965.1"/>
    </source>
</evidence>
<dbReference type="KEGG" id="ppa:PAS_chr2-1_0893"/>
<dbReference type="OrthoDB" id="3997800at2759"/>
<keyword evidence="3" id="KW-1185">Reference proteome</keyword>
<name>C4R0E1_KOMPG</name>
<dbReference type="Proteomes" id="UP000000314">
    <property type="component" value="Chromosome 2"/>
</dbReference>
<organism evidence="2 3">
    <name type="scientific">Komagataella phaffii (strain GS115 / ATCC 20864)</name>
    <name type="common">Yeast</name>
    <name type="synonym">Pichia pastoris</name>
    <dbReference type="NCBI Taxonomy" id="644223"/>
    <lineage>
        <taxon>Eukaryota</taxon>
        <taxon>Fungi</taxon>
        <taxon>Dikarya</taxon>
        <taxon>Ascomycota</taxon>
        <taxon>Saccharomycotina</taxon>
        <taxon>Pichiomycetes</taxon>
        <taxon>Pichiales</taxon>
        <taxon>Pichiaceae</taxon>
        <taxon>Komagataella</taxon>
    </lineage>
</organism>
<dbReference type="GeneID" id="8199034"/>
<proteinExistence type="predicted"/>